<dbReference type="GO" id="GO:0051536">
    <property type="term" value="F:iron-sulfur cluster binding"/>
    <property type="evidence" value="ECO:0007669"/>
    <property type="project" value="UniProtKB-KW"/>
</dbReference>
<keyword evidence="6" id="KW-1185">Reference proteome</keyword>
<evidence type="ECO:0000256" key="2">
    <source>
        <dbReference type="ARBA" id="ARBA00023004"/>
    </source>
</evidence>
<gene>
    <name evidence="5" type="ORF">DSOL_3691</name>
</gene>
<reference evidence="5 6" key="1">
    <citation type="submission" date="2016-09" db="EMBL/GenBank/DDBJ databases">
        <title>Complete genome of Desulfosporosinus sp. OL.</title>
        <authorList>
            <person name="Mardanov A."/>
            <person name="Beletsky A."/>
            <person name="Panova A."/>
            <person name="Karnachuk O."/>
            <person name="Ravin N."/>
        </authorList>
    </citation>
    <scope>NUCLEOTIDE SEQUENCE [LARGE SCALE GENOMIC DNA]</scope>
    <source>
        <strain evidence="5 6">OL</strain>
    </source>
</reference>
<organism evidence="5 6">
    <name type="scientific">Desulfosporosinus metallidurans</name>
    <dbReference type="NCBI Taxonomy" id="1888891"/>
    <lineage>
        <taxon>Bacteria</taxon>
        <taxon>Bacillati</taxon>
        <taxon>Bacillota</taxon>
        <taxon>Clostridia</taxon>
        <taxon>Eubacteriales</taxon>
        <taxon>Desulfitobacteriaceae</taxon>
        <taxon>Desulfosporosinus</taxon>
    </lineage>
</organism>
<feature type="domain" description="4Fe-4S ferredoxin-type" evidence="4">
    <location>
        <begin position="48"/>
        <end position="76"/>
    </location>
</feature>
<keyword evidence="2" id="KW-0408">Iron</keyword>
<dbReference type="Pfam" id="PF13187">
    <property type="entry name" value="Fer4_9"/>
    <property type="match status" value="1"/>
</dbReference>
<dbReference type="PROSITE" id="PS00198">
    <property type="entry name" value="4FE4S_FER_1"/>
    <property type="match status" value="1"/>
</dbReference>
<protein>
    <submittedName>
        <fullName evidence="5">Aldo/keto reductase</fullName>
    </submittedName>
</protein>
<evidence type="ECO:0000256" key="1">
    <source>
        <dbReference type="ARBA" id="ARBA00022723"/>
    </source>
</evidence>
<proteinExistence type="predicted"/>
<evidence type="ECO:0000313" key="5">
    <source>
        <dbReference type="EMBL" id="OLN29188.1"/>
    </source>
</evidence>
<dbReference type="Gene3D" id="1.10.1060.10">
    <property type="entry name" value="Alpha-helical ferredoxin"/>
    <property type="match status" value="1"/>
</dbReference>
<accession>A0A1Q8QPI0</accession>
<dbReference type="SUPFAM" id="SSF46548">
    <property type="entry name" value="alpha-helical ferredoxin"/>
    <property type="match status" value="1"/>
</dbReference>
<dbReference type="EMBL" id="MLBF01000035">
    <property type="protein sequence ID" value="OLN29188.1"/>
    <property type="molecule type" value="Genomic_DNA"/>
</dbReference>
<dbReference type="STRING" id="1888891.DSOL_3691"/>
<evidence type="ECO:0000259" key="4">
    <source>
        <dbReference type="PROSITE" id="PS51379"/>
    </source>
</evidence>
<evidence type="ECO:0000313" key="6">
    <source>
        <dbReference type="Proteomes" id="UP000186102"/>
    </source>
</evidence>
<dbReference type="GO" id="GO:0046872">
    <property type="term" value="F:metal ion binding"/>
    <property type="evidence" value="ECO:0007669"/>
    <property type="project" value="UniProtKB-KW"/>
</dbReference>
<sequence length="86" mass="9459">MTKVDCTACGYCQPCPSGVDIPRNFALYNDAHIYDDIASSKFAYNTFLASEAKASTCIECGACEEVCPQQIGIREHLKEIQKVFEG</sequence>
<dbReference type="InterPro" id="IPR017896">
    <property type="entry name" value="4Fe4S_Fe-S-bd"/>
</dbReference>
<keyword evidence="1" id="KW-0479">Metal-binding</keyword>
<comment type="caution">
    <text evidence="5">The sequence shown here is derived from an EMBL/GenBank/DDBJ whole genome shotgun (WGS) entry which is preliminary data.</text>
</comment>
<dbReference type="Proteomes" id="UP000186102">
    <property type="component" value="Unassembled WGS sequence"/>
</dbReference>
<dbReference type="RefSeq" id="WP_075366145.1">
    <property type="nucleotide sequence ID" value="NZ_MLBF01000035.1"/>
</dbReference>
<dbReference type="AlphaFoldDB" id="A0A1Q8QPI0"/>
<dbReference type="InterPro" id="IPR009051">
    <property type="entry name" value="Helical_ferredxn"/>
</dbReference>
<evidence type="ECO:0000256" key="3">
    <source>
        <dbReference type="ARBA" id="ARBA00023014"/>
    </source>
</evidence>
<dbReference type="PROSITE" id="PS51379">
    <property type="entry name" value="4FE4S_FER_2"/>
    <property type="match status" value="1"/>
</dbReference>
<dbReference type="InterPro" id="IPR017900">
    <property type="entry name" value="4Fe4S_Fe_S_CS"/>
</dbReference>
<keyword evidence="3" id="KW-0411">Iron-sulfur</keyword>
<name>A0A1Q8QPI0_9FIRM</name>